<evidence type="ECO:0000313" key="2">
    <source>
        <dbReference type="EMBL" id="RRJ90719.1"/>
    </source>
</evidence>
<dbReference type="Proteomes" id="UP000271937">
    <property type="component" value="Unassembled WGS sequence"/>
</dbReference>
<evidence type="ECO:0000256" key="1">
    <source>
        <dbReference type="SAM" id="Phobius"/>
    </source>
</evidence>
<keyword evidence="3" id="KW-1185">Reference proteome</keyword>
<keyword evidence="1" id="KW-0472">Membrane</keyword>
<accession>A0A3P3WAU1</accession>
<gene>
    <name evidence="2" type="ORF">EG849_09585</name>
</gene>
<feature type="transmembrane region" description="Helical" evidence="1">
    <location>
        <begin position="53"/>
        <end position="73"/>
    </location>
</feature>
<name>A0A3P3WAU1_9FLAO</name>
<keyword evidence="1" id="KW-0812">Transmembrane</keyword>
<proteinExistence type="predicted"/>
<dbReference type="AlphaFoldDB" id="A0A3P3WAU1"/>
<evidence type="ECO:0000313" key="3">
    <source>
        <dbReference type="Proteomes" id="UP000271937"/>
    </source>
</evidence>
<protein>
    <submittedName>
        <fullName evidence="2">Uncharacterized protein</fullName>
    </submittedName>
</protein>
<sequence>MMEKVNLHKNQADRQGNNSGLIRHQLGRLYSFTQSKWSEWMSATARRLSRAQLLAIWILLTISTGSYCMYLIVDSAFSVGSERTLKGSDFPIMRVNLNPGRQQQIALPDRNGYEETAKLRRYFDSLGRSPTGSLQYDSIRNARPGLLDTLKQLENYYKSN</sequence>
<reference evidence="2 3" key="1">
    <citation type="submission" date="2018-11" db="EMBL/GenBank/DDBJ databases">
        <title>Flavobacterium sp. nov., YIM 102600 draft genome.</title>
        <authorList>
            <person name="Li G."/>
            <person name="Jiang Y."/>
        </authorList>
    </citation>
    <scope>NUCLEOTIDE SEQUENCE [LARGE SCALE GENOMIC DNA]</scope>
    <source>
        <strain evidence="2 3">YIM 102600</strain>
    </source>
</reference>
<keyword evidence="1" id="KW-1133">Transmembrane helix</keyword>
<comment type="caution">
    <text evidence="2">The sequence shown here is derived from an EMBL/GenBank/DDBJ whole genome shotgun (WGS) entry which is preliminary data.</text>
</comment>
<organism evidence="2 3">
    <name type="scientific">Flavobacterium macacae</name>
    <dbReference type="NCBI Taxonomy" id="2488993"/>
    <lineage>
        <taxon>Bacteria</taxon>
        <taxon>Pseudomonadati</taxon>
        <taxon>Bacteroidota</taxon>
        <taxon>Flavobacteriia</taxon>
        <taxon>Flavobacteriales</taxon>
        <taxon>Flavobacteriaceae</taxon>
        <taxon>Flavobacterium</taxon>
    </lineage>
</organism>
<dbReference type="EMBL" id="RQVR01000010">
    <property type="protein sequence ID" value="RRJ90719.1"/>
    <property type="molecule type" value="Genomic_DNA"/>
</dbReference>